<dbReference type="Proteomes" id="UP000887226">
    <property type="component" value="Unassembled WGS sequence"/>
</dbReference>
<proteinExistence type="predicted"/>
<gene>
    <name evidence="1" type="ORF">BJ878DRAFT_481424</name>
</gene>
<evidence type="ECO:0000313" key="2">
    <source>
        <dbReference type="Proteomes" id="UP000887226"/>
    </source>
</evidence>
<comment type="caution">
    <text evidence="1">The sequence shown here is derived from an EMBL/GenBank/DDBJ whole genome shotgun (WGS) entry which is preliminary data.</text>
</comment>
<sequence>MDSPWRPELYSPSSSFELATYQVLDPELTRELATHPYNPEIWLNRAYTLHLIGFPELILGDTYKSRLIIEAALSLYSSPLSYSKVAFQTFSDKYYAMQGSNLT</sequence>
<reference evidence="1" key="1">
    <citation type="journal article" date="2021" name="IMA Fungus">
        <title>Genomic characterization of three marine fungi, including Emericellopsis atlantica sp. nov. with signatures of a generalist lifestyle and marine biomass degradation.</title>
        <authorList>
            <person name="Hagestad O.C."/>
            <person name="Hou L."/>
            <person name="Andersen J.H."/>
            <person name="Hansen E.H."/>
            <person name="Altermark B."/>
            <person name="Li C."/>
            <person name="Kuhnert E."/>
            <person name="Cox R.J."/>
            <person name="Crous P.W."/>
            <person name="Spatafora J.W."/>
            <person name="Lail K."/>
            <person name="Amirebrahimi M."/>
            <person name="Lipzen A."/>
            <person name="Pangilinan J."/>
            <person name="Andreopoulos W."/>
            <person name="Hayes R.D."/>
            <person name="Ng V."/>
            <person name="Grigoriev I.V."/>
            <person name="Jackson S.A."/>
            <person name="Sutton T.D.S."/>
            <person name="Dobson A.D.W."/>
            <person name="Rama T."/>
        </authorList>
    </citation>
    <scope>NUCLEOTIDE SEQUENCE</scope>
    <source>
        <strain evidence="1">TRa3180A</strain>
    </source>
</reference>
<dbReference type="OrthoDB" id="438641at2759"/>
<organism evidence="1 2">
    <name type="scientific">Calycina marina</name>
    <dbReference type="NCBI Taxonomy" id="1763456"/>
    <lineage>
        <taxon>Eukaryota</taxon>
        <taxon>Fungi</taxon>
        <taxon>Dikarya</taxon>
        <taxon>Ascomycota</taxon>
        <taxon>Pezizomycotina</taxon>
        <taxon>Leotiomycetes</taxon>
        <taxon>Helotiales</taxon>
        <taxon>Pezizellaceae</taxon>
        <taxon>Calycina</taxon>
    </lineage>
</organism>
<accession>A0A9P7Z0G4</accession>
<dbReference type="EMBL" id="MU254007">
    <property type="protein sequence ID" value="KAG9243085.1"/>
    <property type="molecule type" value="Genomic_DNA"/>
</dbReference>
<keyword evidence="2" id="KW-1185">Reference proteome</keyword>
<name>A0A9P7Z0G4_9HELO</name>
<protein>
    <submittedName>
        <fullName evidence="1">Uncharacterized protein</fullName>
    </submittedName>
</protein>
<dbReference type="AlphaFoldDB" id="A0A9P7Z0G4"/>
<evidence type="ECO:0000313" key="1">
    <source>
        <dbReference type="EMBL" id="KAG9243085.1"/>
    </source>
</evidence>